<reference evidence="4" key="1">
    <citation type="submission" date="2017-02" db="UniProtKB">
        <authorList>
            <consortium name="WormBaseParasite"/>
        </authorList>
    </citation>
    <scope>IDENTIFICATION</scope>
</reference>
<proteinExistence type="predicted"/>
<feature type="region of interest" description="Disordered" evidence="1">
    <location>
        <begin position="39"/>
        <end position="60"/>
    </location>
</feature>
<evidence type="ECO:0000313" key="2">
    <source>
        <dbReference type="EMBL" id="VDN95242.1"/>
    </source>
</evidence>
<organism evidence="4">
    <name type="scientific">Brugia pahangi</name>
    <name type="common">Filarial nematode worm</name>
    <dbReference type="NCBI Taxonomy" id="6280"/>
    <lineage>
        <taxon>Eukaryota</taxon>
        <taxon>Metazoa</taxon>
        <taxon>Ecdysozoa</taxon>
        <taxon>Nematoda</taxon>
        <taxon>Chromadorea</taxon>
        <taxon>Rhabditida</taxon>
        <taxon>Spirurina</taxon>
        <taxon>Spiruromorpha</taxon>
        <taxon>Filarioidea</taxon>
        <taxon>Onchocercidae</taxon>
        <taxon>Brugia</taxon>
    </lineage>
</organism>
<evidence type="ECO:0000313" key="3">
    <source>
        <dbReference type="Proteomes" id="UP000278627"/>
    </source>
</evidence>
<keyword evidence="3" id="KW-1185">Reference proteome</keyword>
<evidence type="ECO:0000256" key="1">
    <source>
        <dbReference type="SAM" id="MobiDB-lite"/>
    </source>
</evidence>
<dbReference type="AlphaFoldDB" id="A0A0N4TYN0"/>
<evidence type="ECO:0000313" key="4">
    <source>
        <dbReference type="WBParaSite" id="BPAG_0001412901-mRNA-1"/>
    </source>
</evidence>
<gene>
    <name evidence="2" type="ORF">BPAG_LOCUS14057</name>
</gene>
<feature type="compositionally biased region" description="Polar residues" evidence="1">
    <location>
        <begin position="48"/>
        <end position="60"/>
    </location>
</feature>
<reference evidence="2 3" key="2">
    <citation type="submission" date="2018-11" db="EMBL/GenBank/DDBJ databases">
        <authorList>
            <consortium name="Pathogen Informatics"/>
        </authorList>
    </citation>
    <scope>NUCLEOTIDE SEQUENCE [LARGE SCALE GENOMIC DNA]</scope>
</reference>
<protein>
    <submittedName>
        <fullName evidence="2 4">Uncharacterized protein</fullName>
    </submittedName>
</protein>
<accession>A0A0N4TYN0</accession>
<name>A0A0N4TYN0_BRUPA</name>
<dbReference type="EMBL" id="UZAD01013507">
    <property type="protein sequence ID" value="VDN95242.1"/>
    <property type="molecule type" value="Genomic_DNA"/>
</dbReference>
<dbReference type="Proteomes" id="UP000278627">
    <property type="component" value="Unassembled WGS sequence"/>
</dbReference>
<dbReference type="WBParaSite" id="BPAG_0001412901-mRNA-1">
    <property type="protein sequence ID" value="BPAG_0001412901-mRNA-1"/>
    <property type="gene ID" value="BPAG_0001412901"/>
</dbReference>
<sequence>MAGIIVHLSLPISRGFRGKRGTREVLTMESLLKAIKDSDAITNEDSETPGNGDSKVFKNT</sequence>